<name>A0A0R3LFX1_9BRAD</name>
<dbReference type="GO" id="GO:0016787">
    <property type="term" value="F:hydrolase activity"/>
    <property type="evidence" value="ECO:0007669"/>
    <property type="project" value="UniProtKB-KW"/>
</dbReference>
<dbReference type="SUPFAM" id="SSF56300">
    <property type="entry name" value="Metallo-dependent phosphatases"/>
    <property type="match status" value="1"/>
</dbReference>
<keyword evidence="5" id="KW-1133">Transmembrane helix</keyword>
<keyword evidence="5" id="KW-0812">Transmembrane</keyword>
<feature type="transmembrane region" description="Helical" evidence="5">
    <location>
        <begin position="71"/>
        <end position="94"/>
    </location>
</feature>
<reference evidence="7 8" key="1">
    <citation type="submission" date="2014-03" db="EMBL/GenBank/DDBJ databases">
        <title>Bradyrhizobium valentinum sp. nov., isolated from effective nodules of Lupinus mariae-josephae, a lupine endemic of basic-lime soils in Eastern Spain.</title>
        <authorList>
            <person name="Duran D."/>
            <person name="Rey L."/>
            <person name="Navarro A."/>
            <person name="Busquets A."/>
            <person name="Imperial J."/>
            <person name="Ruiz-Argueso T."/>
        </authorList>
    </citation>
    <scope>NUCLEOTIDE SEQUENCE [LARGE SCALE GENOMIC DNA]</scope>
    <source>
        <strain evidence="7 8">PAC68</strain>
    </source>
</reference>
<feature type="transmembrane region" description="Helical" evidence="5">
    <location>
        <begin position="39"/>
        <end position="64"/>
    </location>
</feature>
<dbReference type="InterPro" id="IPR029052">
    <property type="entry name" value="Metallo-depent_PP-like"/>
</dbReference>
<dbReference type="InterPro" id="IPR004843">
    <property type="entry name" value="Calcineurin-like_PHP"/>
</dbReference>
<comment type="caution">
    <text evidence="7">The sequence shown here is derived from an EMBL/GenBank/DDBJ whole genome shotgun (WGS) entry which is preliminary data.</text>
</comment>
<evidence type="ECO:0000256" key="1">
    <source>
        <dbReference type="ARBA" id="ARBA00022723"/>
    </source>
</evidence>
<keyword evidence="8" id="KW-1185">Reference proteome</keyword>
<dbReference type="PANTHER" id="PTHR42988">
    <property type="entry name" value="PHOSPHOHYDROLASE"/>
    <property type="match status" value="1"/>
</dbReference>
<protein>
    <submittedName>
        <fullName evidence="7">Metallophosphoesterase</fullName>
    </submittedName>
</protein>
<dbReference type="OrthoDB" id="7235496at2"/>
<sequence>MLIDPRHGDIEDDAASPGQRSLLAIAGSLLVEISLPKLLFAWTVLLLLPAVLLGLVPLLVSAWLSTLTEKLATLTGIGTALVLLAIAAIGWIGWRPLFRIAENNFWSLNALAVQPGYAFTREALRHLTERIWSRKLTVTGRARLRSANSVGAAIVLSACAVLIATLAWPASRWTGGWNDLVLLHRLVVPTLANAVLLVSGYLAVASLIWGFADASMPQPVDLAAFDSASAGTRRWRVAHLSDLHVISEQYGFRIESGRAGPRGNDRLARVLTRLADIHAADPLDHILISGDMTDAGRASEWAVFLDAMARHPELAARTVILPGNHDVNIVDRANPARLDLPFSPNKRLRQIRTLSAMAAMQGDRVRVVDAKGKPAATLSAALAPKRDAIVALAQSGGLRRSAVLRGVFDDVFPMIVPPEVEDGLGIAILNSNAETHFSFTNALGLVSVEQTYRLEAAIRHYPATRWIVALHHHVVEYPMPVKAFSERIGTALINGSWFVRRLGALAGRAVVMHGHRHIDWIGACGSLKIISAPSPVMNVTDDAATHFYIHTLASGPDGRLDLLPPERVEIAGEKIAQGMKD</sequence>
<keyword evidence="5" id="KW-0472">Membrane</keyword>
<organism evidence="7 8">
    <name type="scientific">Bradyrhizobium jicamae</name>
    <dbReference type="NCBI Taxonomy" id="280332"/>
    <lineage>
        <taxon>Bacteria</taxon>
        <taxon>Pseudomonadati</taxon>
        <taxon>Pseudomonadota</taxon>
        <taxon>Alphaproteobacteria</taxon>
        <taxon>Hyphomicrobiales</taxon>
        <taxon>Nitrobacteraceae</taxon>
        <taxon>Bradyrhizobium</taxon>
    </lineage>
</organism>
<evidence type="ECO:0000313" key="7">
    <source>
        <dbReference type="EMBL" id="KRR06716.1"/>
    </source>
</evidence>
<feature type="transmembrane region" description="Helical" evidence="5">
    <location>
        <begin position="191"/>
        <end position="212"/>
    </location>
</feature>
<feature type="domain" description="Calcineurin-like phosphoesterase" evidence="6">
    <location>
        <begin position="236"/>
        <end position="333"/>
    </location>
</feature>
<evidence type="ECO:0000259" key="6">
    <source>
        <dbReference type="Pfam" id="PF00149"/>
    </source>
</evidence>
<evidence type="ECO:0000256" key="2">
    <source>
        <dbReference type="ARBA" id="ARBA00022801"/>
    </source>
</evidence>
<dbReference type="Pfam" id="PF00149">
    <property type="entry name" value="Metallophos"/>
    <property type="match status" value="1"/>
</dbReference>
<keyword evidence="3" id="KW-0408">Iron</keyword>
<evidence type="ECO:0000256" key="3">
    <source>
        <dbReference type="ARBA" id="ARBA00023004"/>
    </source>
</evidence>
<dbReference type="InterPro" id="IPR050884">
    <property type="entry name" value="CNP_phosphodiesterase-III"/>
</dbReference>
<feature type="transmembrane region" description="Helical" evidence="5">
    <location>
        <begin position="150"/>
        <end position="171"/>
    </location>
</feature>
<evidence type="ECO:0000313" key="8">
    <source>
        <dbReference type="Proteomes" id="UP000050863"/>
    </source>
</evidence>
<evidence type="ECO:0000256" key="4">
    <source>
        <dbReference type="ARBA" id="ARBA00025742"/>
    </source>
</evidence>
<dbReference type="STRING" id="280332.CQ12_34500"/>
<evidence type="ECO:0000256" key="5">
    <source>
        <dbReference type="SAM" id="Phobius"/>
    </source>
</evidence>
<dbReference type="GO" id="GO:0046872">
    <property type="term" value="F:metal ion binding"/>
    <property type="evidence" value="ECO:0007669"/>
    <property type="project" value="UniProtKB-KW"/>
</dbReference>
<accession>A0A0R3LFX1</accession>
<proteinExistence type="inferred from homology"/>
<gene>
    <name evidence="7" type="ORF">CQ12_34500</name>
</gene>
<comment type="similarity">
    <text evidence="4">Belongs to the cyclic nucleotide phosphodiesterase class-III family.</text>
</comment>
<keyword evidence="2" id="KW-0378">Hydrolase</keyword>
<keyword evidence="1" id="KW-0479">Metal-binding</keyword>
<dbReference type="AlphaFoldDB" id="A0A0R3LFX1"/>
<dbReference type="RefSeq" id="WP_057836616.1">
    <property type="nucleotide sequence ID" value="NZ_LLXZ01000110.1"/>
</dbReference>
<dbReference type="EMBL" id="LLXZ01000110">
    <property type="protein sequence ID" value="KRR06716.1"/>
    <property type="molecule type" value="Genomic_DNA"/>
</dbReference>
<dbReference type="PANTHER" id="PTHR42988:SF2">
    <property type="entry name" value="CYCLIC NUCLEOTIDE PHOSPHODIESTERASE CBUA0032-RELATED"/>
    <property type="match status" value="1"/>
</dbReference>
<dbReference type="Proteomes" id="UP000050863">
    <property type="component" value="Unassembled WGS sequence"/>
</dbReference>
<dbReference type="Gene3D" id="3.60.21.10">
    <property type="match status" value="2"/>
</dbReference>